<dbReference type="SUPFAM" id="SSF48403">
    <property type="entry name" value="Ankyrin repeat"/>
    <property type="match status" value="1"/>
</dbReference>
<evidence type="ECO:0000313" key="1">
    <source>
        <dbReference type="EMBL" id="KAK8883801.1"/>
    </source>
</evidence>
<organism evidence="1 2">
    <name type="scientific">Tritrichomonas musculus</name>
    <dbReference type="NCBI Taxonomy" id="1915356"/>
    <lineage>
        <taxon>Eukaryota</taxon>
        <taxon>Metamonada</taxon>
        <taxon>Parabasalia</taxon>
        <taxon>Tritrichomonadida</taxon>
        <taxon>Tritrichomonadidae</taxon>
        <taxon>Tritrichomonas</taxon>
    </lineage>
</organism>
<comment type="caution">
    <text evidence="1">The sequence shown here is derived from an EMBL/GenBank/DDBJ whole genome shotgun (WGS) entry which is preliminary data.</text>
</comment>
<protein>
    <recommendedName>
        <fullName evidence="3">DUF3447 domain-containing protein</fullName>
    </recommendedName>
</protein>
<keyword evidence="2" id="KW-1185">Reference proteome</keyword>
<dbReference type="PANTHER" id="PTHR24159">
    <property type="match status" value="1"/>
</dbReference>
<dbReference type="InterPro" id="IPR036770">
    <property type="entry name" value="Ankyrin_rpt-contain_sf"/>
</dbReference>
<gene>
    <name evidence="1" type="ORF">M9Y10_042900</name>
</gene>
<evidence type="ECO:0008006" key="3">
    <source>
        <dbReference type="Google" id="ProtNLM"/>
    </source>
</evidence>
<dbReference type="EMBL" id="JAPFFF010000008">
    <property type="protein sequence ID" value="KAK8883801.1"/>
    <property type="molecule type" value="Genomic_DNA"/>
</dbReference>
<reference evidence="1 2" key="1">
    <citation type="submission" date="2024-04" db="EMBL/GenBank/DDBJ databases">
        <title>Tritrichomonas musculus Genome.</title>
        <authorList>
            <person name="Alves-Ferreira E."/>
            <person name="Grigg M."/>
            <person name="Lorenzi H."/>
            <person name="Galac M."/>
        </authorList>
    </citation>
    <scope>NUCLEOTIDE SEQUENCE [LARGE SCALE GENOMIC DNA]</scope>
    <source>
        <strain evidence="1 2">EAF2021</strain>
    </source>
</reference>
<proteinExistence type="predicted"/>
<dbReference type="PANTHER" id="PTHR24159:SF5">
    <property type="entry name" value="ANK_REP_REGION DOMAIN-CONTAINING PROTEIN"/>
    <property type="match status" value="1"/>
</dbReference>
<name>A0ABR2JYH6_9EUKA</name>
<dbReference type="Proteomes" id="UP001470230">
    <property type="component" value="Unassembled WGS sequence"/>
</dbReference>
<sequence length="371" mass="44215">MEIQSFFIQKEEFQDQILRFIDNPSISDYEYDKVTKMIDKFDIQNNIDELREICILLSNIADNHHHSPLFFQKIERIVLYLQSNLKSYFTNYELFQFFQDSKLMLLIFLTNQIIEIDKMIFNTIIEYYSDCYFFYPELSLFYDDERLKEIEISLIEEDPNILTNFNEKRQKGENGTFLCSLIQKDSIKEFVTFLNMSGMPITSEIKESLFETNSILLGSHSLIEYAAFYGANKILIYLISKGLKIDEKVWQFAIHSNNLKTIYLLENFDKKIDKELLEEAIKCYHNSIADYIINSNGIENSVILQNCFKCHNFLFSFKEDEMIDIFRFSCQYNFLTIVKFLLKEKKVDVNEKILTKKFLILLKFEKGELFE</sequence>
<evidence type="ECO:0000313" key="2">
    <source>
        <dbReference type="Proteomes" id="UP001470230"/>
    </source>
</evidence>
<accession>A0ABR2JYH6</accession>